<dbReference type="Proteomes" id="UP001355207">
    <property type="component" value="Chromosome 2"/>
</dbReference>
<dbReference type="GeneID" id="91092469"/>
<dbReference type="PRINTS" id="PR00420">
    <property type="entry name" value="RNGMNOXGNASE"/>
</dbReference>
<dbReference type="InterPro" id="IPR036188">
    <property type="entry name" value="FAD/NAD-bd_sf"/>
</dbReference>
<keyword evidence="8" id="KW-1185">Reference proteome</keyword>
<accession>A0AAX4JPW8</accession>
<proteinExistence type="predicted"/>
<feature type="region of interest" description="Disordered" evidence="5">
    <location>
        <begin position="103"/>
        <end position="127"/>
    </location>
</feature>
<dbReference type="Pfam" id="PF01494">
    <property type="entry name" value="FAD_binding_3"/>
    <property type="match status" value="1"/>
</dbReference>
<keyword evidence="1" id="KW-0285">Flavoprotein</keyword>
<evidence type="ECO:0000256" key="5">
    <source>
        <dbReference type="SAM" id="MobiDB-lite"/>
    </source>
</evidence>
<evidence type="ECO:0000259" key="6">
    <source>
        <dbReference type="Pfam" id="PF01494"/>
    </source>
</evidence>
<gene>
    <name evidence="7" type="ORF">L201_001797</name>
</gene>
<dbReference type="EMBL" id="CP144099">
    <property type="protein sequence ID" value="WWC86918.1"/>
    <property type="molecule type" value="Genomic_DNA"/>
</dbReference>
<organism evidence="7 8">
    <name type="scientific">Kwoniella dendrophila CBS 6074</name>
    <dbReference type="NCBI Taxonomy" id="1295534"/>
    <lineage>
        <taxon>Eukaryota</taxon>
        <taxon>Fungi</taxon>
        <taxon>Dikarya</taxon>
        <taxon>Basidiomycota</taxon>
        <taxon>Agaricomycotina</taxon>
        <taxon>Tremellomycetes</taxon>
        <taxon>Tremellales</taxon>
        <taxon>Cryptococcaceae</taxon>
        <taxon>Kwoniella</taxon>
    </lineage>
</organism>
<protein>
    <recommendedName>
        <fullName evidence="6">FAD-binding domain-containing protein</fullName>
    </recommendedName>
</protein>
<evidence type="ECO:0000256" key="3">
    <source>
        <dbReference type="ARBA" id="ARBA00023002"/>
    </source>
</evidence>
<evidence type="ECO:0000256" key="4">
    <source>
        <dbReference type="ARBA" id="ARBA00023033"/>
    </source>
</evidence>
<keyword evidence="3" id="KW-0560">Oxidoreductase</keyword>
<dbReference type="InterPro" id="IPR002938">
    <property type="entry name" value="FAD-bd"/>
</dbReference>
<evidence type="ECO:0000313" key="7">
    <source>
        <dbReference type="EMBL" id="WWC86918.1"/>
    </source>
</evidence>
<sequence length="424" mass="47111">MTQAPILISGAGLSSLLLGRSLFNSKIPFRIYERDESLSFRGQGYRLRLSNEGLDSIESVIGKEEFERFYNEFCGKTGGGGIIEYDALTGEIQTSIEEQLHIKQKQKEQREKDEADEHKDDDDKGKKDLSVLASRNNLIIGISRGDLRNLLYEPIKEYVEFSKGVIGYELEEEEEGGIKVIFQDGSKSIKGSMLIGGDGIKSKISKQLSNNKLKTYDTKSIGIHGQAPTKAFKQLGEGVFKIVENQSHENQDAKFKGTSIITNVRSKDMDNPNINFGWTMVTSPDDVAIIGKEASRIAKQLTSKWNSKFKPLFDEMIVDDAAFWKITCSTPSGIPEWLNQPRITLIGDSVHSMTPAGGLGANTALRDSALLGKLLEESNGYRNGLTKEYEEKMKVYANEAVNQSYSTAVKQFGIHIDEENSPVV</sequence>
<dbReference type="GO" id="GO:0071949">
    <property type="term" value="F:FAD binding"/>
    <property type="evidence" value="ECO:0007669"/>
    <property type="project" value="InterPro"/>
</dbReference>
<keyword evidence="2" id="KW-0274">FAD</keyword>
<evidence type="ECO:0000256" key="2">
    <source>
        <dbReference type="ARBA" id="ARBA00022827"/>
    </source>
</evidence>
<evidence type="ECO:0000313" key="8">
    <source>
        <dbReference type="Proteomes" id="UP001355207"/>
    </source>
</evidence>
<name>A0AAX4JPW8_9TREE</name>
<keyword evidence="4" id="KW-0503">Monooxygenase</keyword>
<dbReference type="GO" id="GO:0004497">
    <property type="term" value="F:monooxygenase activity"/>
    <property type="evidence" value="ECO:0007669"/>
    <property type="project" value="UniProtKB-KW"/>
</dbReference>
<dbReference type="SUPFAM" id="SSF51905">
    <property type="entry name" value="FAD/NAD(P)-binding domain"/>
    <property type="match status" value="1"/>
</dbReference>
<dbReference type="RefSeq" id="XP_066073681.1">
    <property type="nucleotide sequence ID" value="XM_066217584.1"/>
</dbReference>
<evidence type="ECO:0000256" key="1">
    <source>
        <dbReference type="ARBA" id="ARBA00022630"/>
    </source>
</evidence>
<reference evidence="7 8" key="1">
    <citation type="submission" date="2024-01" db="EMBL/GenBank/DDBJ databases">
        <title>Comparative genomics of Cryptococcus and Kwoniella reveals pathogenesis evolution and contrasting modes of karyotype evolution via chromosome fusion or intercentromeric recombination.</title>
        <authorList>
            <person name="Coelho M.A."/>
            <person name="David-Palma M."/>
            <person name="Shea T."/>
            <person name="Bowers K."/>
            <person name="McGinley-Smith S."/>
            <person name="Mohammad A.W."/>
            <person name="Gnirke A."/>
            <person name="Yurkov A.M."/>
            <person name="Nowrousian M."/>
            <person name="Sun S."/>
            <person name="Cuomo C.A."/>
            <person name="Heitman J."/>
        </authorList>
    </citation>
    <scope>NUCLEOTIDE SEQUENCE [LARGE SCALE GENOMIC DNA]</scope>
    <source>
        <strain evidence="7 8">CBS 6074</strain>
    </source>
</reference>
<feature type="domain" description="FAD-binding" evidence="6">
    <location>
        <begin position="174"/>
        <end position="403"/>
    </location>
</feature>
<dbReference type="PANTHER" id="PTHR47178:SF5">
    <property type="entry name" value="FAD-BINDING DOMAIN-CONTAINING PROTEIN"/>
    <property type="match status" value="1"/>
</dbReference>
<dbReference type="PANTHER" id="PTHR47178">
    <property type="entry name" value="MONOOXYGENASE, FAD-BINDING"/>
    <property type="match status" value="1"/>
</dbReference>
<dbReference type="Gene3D" id="3.50.50.60">
    <property type="entry name" value="FAD/NAD(P)-binding domain"/>
    <property type="match status" value="1"/>
</dbReference>
<dbReference type="AlphaFoldDB" id="A0AAX4JPW8"/>